<organism evidence="1 2">
    <name type="scientific">Portunus trituberculatus</name>
    <name type="common">Swimming crab</name>
    <name type="synonym">Neptunus trituberculatus</name>
    <dbReference type="NCBI Taxonomy" id="210409"/>
    <lineage>
        <taxon>Eukaryota</taxon>
        <taxon>Metazoa</taxon>
        <taxon>Ecdysozoa</taxon>
        <taxon>Arthropoda</taxon>
        <taxon>Crustacea</taxon>
        <taxon>Multicrustacea</taxon>
        <taxon>Malacostraca</taxon>
        <taxon>Eumalacostraca</taxon>
        <taxon>Eucarida</taxon>
        <taxon>Decapoda</taxon>
        <taxon>Pleocyemata</taxon>
        <taxon>Brachyura</taxon>
        <taxon>Eubrachyura</taxon>
        <taxon>Portunoidea</taxon>
        <taxon>Portunidae</taxon>
        <taxon>Portuninae</taxon>
        <taxon>Portunus</taxon>
    </lineage>
</organism>
<keyword evidence="2" id="KW-1185">Reference proteome</keyword>
<protein>
    <submittedName>
        <fullName evidence="1">Uncharacterized protein</fullName>
    </submittedName>
</protein>
<sequence>MSEQFQSSSGQAGVGLLPGKTYTFDTMLVSLSRLTKTQLLVEQRLASEACVMLGVCPRRFSREEKALGEIIISLVFLIIQ</sequence>
<dbReference type="EMBL" id="VSRR010000611">
    <property type="protein sequence ID" value="MPC17677.1"/>
    <property type="molecule type" value="Genomic_DNA"/>
</dbReference>
<reference evidence="1 2" key="1">
    <citation type="submission" date="2019-05" db="EMBL/GenBank/DDBJ databases">
        <title>Another draft genome of Portunus trituberculatus and its Hox gene families provides insights of decapod evolution.</title>
        <authorList>
            <person name="Jeong J.-H."/>
            <person name="Song I."/>
            <person name="Kim S."/>
            <person name="Choi T."/>
            <person name="Kim D."/>
            <person name="Ryu S."/>
            <person name="Kim W."/>
        </authorList>
    </citation>
    <scope>NUCLEOTIDE SEQUENCE [LARGE SCALE GENOMIC DNA]</scope>
    <source>
        <tissue evidence="1">Muscle</tissue>
    </source>
</reference>
<gene>
    <name evidence="1" type="ORF">E2C01_010541</name>
</gene>
<dbReference type="Proteomes" id="UP000324222">
    <property type="component" value="Unassembled WGS sequence"/>
</dbReference>
<dbReference type="AlphaFoldDB" id="A0A5B7D8X5"/>
<evidence type="ECO:0000313" key="2">
    <source>
        <dbReference type="Proteomes" id="UP000324222"/>
    </source>
</evidence>
<proteinExistence type="predicted"/>
<evidence type="ECO:0000313" key="1">
    <source>
        <dbReference type="EMBL" id="MPC17677.1"/>
    </source>
</evidence>
<comment type="caution">
    <text evidence="1">The sequence shown here is derived from an EMBL/GenBank/DDBJ whole genome shotgun (WGS) entry which is preliminary data.</text>
</comment>
<name>A0A5B7D8X5_PORTR</name>
<accession>A0A5B7D8X5</accession>